<dbReference type="PANTHER" id="PTHR38031">
    <property type="entry name" value="SULFUR CARRIER PROTEIN SLR0821-RELATED"/>
    <property type="match status" value="1"/>
</dbReference>
<reference evidence="1 2" key="1">
    <citation type="submission" date="2019-09" db="EMBL/GenBank/DDBJ databases">
        <title>Hydrogenophaga aromatica sp. nov., isolated from a para-xylene-degrading enrichment culture.</title>
        <authorList>
            <person name="Tancsics A."/>
            <person name="Banerjee S."/>
        </authorList>
    </citation>
    <scope>NUCLEOTIDE SEQUENCE [LARGE SCALE GENOMIC DNA]</scope>
    <source>
        <strain evidence="1 2">D2P1</strain>
    </source>
</reference>
<dbReference type="PANTHER" id="PTHR38031:SF1">
    <property type="entry name" value="SULFUR CARRIER PROTEIN CYSO"/>
    <property type="match status" value="1"/>
</dbReference>
<dbReference type="AlphaFoldDB" id="A0A7Y8KZB6"/>
<dbReference type="EMBL" id="VYGV01000024">
    <property type="protein sequence ID" value="NWF47864.1"/>
    <property type="molecule type" value="Genomic_DNA"/>
</dbReference>
<dbReference type="InterPro" id="IPR016155">
    <property type="entry name" value="Mopterin_synth/thiamin_S_b"/>
</dbReference>
<dbReference type="Proteomes" id="UP000545507">
    <property type="component" value="Unassembled WGS sequence"/>
</dbReference>
<dbReference type="InterPro" id="IPR012675">
    <property type="entry name" value="Beta-grasp_dom_sf"/>
</dbReference>
<organism evidence="1 2">
    <name type="scientific">Hydrogenophaga aromaticivorans</name>
    <dbReference type="NCBI Taxonomy" id="2610898"/>
    <lineage>
        <taxon>Bacteria</taxon>
        <taxon>Pseudomonadati</taxon>
        <taxon>Pseudomonadota</taxon>
        <taxon>Betaproteobacteria</taxon>
        <taxon>Burkholderiales</taxon>
        <taxon>Comamonadaceae</taxon>
        <taxon>Hydrogenophaga</taxon>
    </lineage>
</organism>
<accession>A0A7Y8KZB6</accession>
<keyword evidence="2" id="KW-1185">Reference proteome</keyword>
<dbReference type="Pfam" id="PF02597">
    <property type="entry name" value="ThiS"/>
    <property type="match status" value="1"/>
</dbReference>
<dbReference type="RefSeq" id="WP_177137885.1">
    <property type="nucleotide sequence ID" value="NZ_JAGPWB010000007.1"/>
</dbReference>
<protein>
    <submittedName>
        <fullName evidence="1">MoaD/ThiS family protein</fullName>
    </submittedName>
</protein>
<evidence type="ECO:0000313" key="1">
    <source>
        <dbReference type="EMBL" id="NWF47864.1"/>
    </source>
</evidence>
<proteinExistence type="predicted"/>
<name>A0A7Y8KZB6_9BURK</name>
<dbReference type="InterPro" id="IPR052045">
    <property type="entry name" value="Sulfur_Carrier/Prot_Modifier"/>
</dbReference>
<gene>
    <name evidence="1" type="ORF">F3K02_21800</name>
</gene>
<dbReference type="Gene3D" id="3.10.20.30">
    <property type="match status" value="1"/>
</dbReference>
<comment type="caution">
    <text evidence="1">The sequence shown here is derived from an EMBL/GenBank/DDBJ whole genome shotgun (WGS) entry which is preliminary data.</text>
</comment>
<evidence type="ECO:0000313" key="2">
    <source>
        <dbReference type="Proteomes" id="UP000545507"/>
    </source>
</evidence>
<dbReference type="InterPro" id="IPR003749">
    <property type="entry name" value="ThiS/MoaD-like"/>
</dbReference>
<sequence>MVTVEFAPTLRRHVDCAPQLVAPGALREVLEAALLAAPELAHYVFDDQRAVRKHVAVFVNRQMVRDRAVLNQPLAAGDRVLVVQALSGG</sequence>
<dbReference type="SUPFAM" id="SSF54285">
    <property type="entry name" value="MoaD/ThiS"/>
    <property type="match status" value="1"/>
</dbReference>